<feature type="binding site" evidence="6">
    <location>
        <position position="187"/>
    </location>
    <ligand>
        <name>molybdate</name>
        <dbReference type="ChEBI" id="CHEBI:36264"/>
    </ligand>
</feature>
<dbReference type="GO" id="GO:0046872">
    <property type="term" value="F:metal ion binding"/>
    <property type="evidence" value="ECO:0007669"/>
    <property type="project" value="UniProtKB-KW"/>
</dbReference>
<comment type="caution">
    <text evidence="8">The sequence shown here is derived from an EMBL/GenBank/DDBJ whole genome shotgun (WGS) entry which is preliminary data.</text>
</comment>
<dbReference type="SUPFAM" id="SSF53850">
    <property type="entry name" value="Periplasmic binding protein-like II"/>
    <property type="match status" value="1"/>
</dbReference>
<dbReference type="GO" id="GO:1901359">
    <property type="term" value="F:tungstate binding"/>
    <property type="evidence" value="ECO:0007669"/>
    <property type="project" value="UniProtKB-ARBA"/>
</dbReference>
<proteinExistence type="inferred from homology"/>
<dbReference type="GO" id="GO:0015689">
    <property type="term" value="P:molybdate ion transport"/>
    <property type="evidence" value="ECO:0007669"/>
    <property type="project" value="InterPro"/>
</dbReference>
<dbReference type="PANTHER" id="PTHR30632">
    <property type="entry name" value="MOLYBDATE-BINDING PERIPLASMIC PROTEIN"/>
    <property type="match status" value="1"/>
</dbReference>
<feature type="binding site" evidence="6">
    <location>
        <position position="74"/>
    </location>
    <ligand>
        <name>molybdate</name>
        <dbReference type="ChEBI" id="CHEBI:36264"/>
    </ligand>
</feature>
<evidence type="ECO:0000256" key="3">
    <source>
        <dbReference type="ARBA" id="ARBA00022723"/>
    </source>
</evidence>
<keyword evidence="2 6" id="KW-0500">Molybdenum</keyword>
<dbReference type="Gene3D" id="3.40.190.10">
    <property type="entry name" value="Periplasmic binding protein-like II"/>
    <property type="match status" value="2"/>
</dbReference>
<dbReference type="InterPro" id="IPR005950">
    <property type="entry name" value="ModA"/>
</dbReference>
<keyword evidence="4 7" id="KW-0732">Signal</keyword>
<evidence type="ECO:0000256" key="5">
    <source>
        <dbReference type="ARBA" id="ARBA00062515"/>
    </source>
</evidence>
<evidence type="ECO:0000313" key="8">
    <source>
        <dbReference type="EMBL" id="EGD08667.1"/>
    </source>
</evidence>
<dbReference type="CDD" id="cd13536">
    <property type="entry name" value="PBP2_EcModA"/>
    <property type="match status" value="1"/>
</dbReference>
<dbReference type="GO" id="GO:0030973">
    <property type="term" value="F:molybdate ion binding"/>
    <property type="evidence" value="ECO:0007669"/>
    <property type="project" value="TreeGrafter"/>
</dbReference>
<dbReference type="eggNOG" id="COG0725">
    <property type="taxonomic scope" value="Bacteria"/>
</dbReference>
<dbReference type="Pfam" id="PF13531">
    <property type="entry name" value="SBP_bac_11"/>
    <property type="match status" value="1"/>
</dbReference>
<reference evidence="8 9" key="1">
    <citation type="journal article" date="2011" name="BMC Genomics">
        <title>Comparative genomics reveals diversity among xanthomonads infecting tomato and pepper.</title>
        <authorList>
            <person name="Potnis N."/>
            <person name="Krasileva K."/>
            <person name="Chow V."/>
            <person name="Almeida N.F."/>
            <person name="Patil P.B."/>
            <person name="Ryan R.P."/>
            <person name="Sharlach M."/>
            <person name="Behlau F."/>
            <person name="Dow J.M."/>
            <person name="Momol M.T."/>
            <person name="White F.F."/>
            <person name="Preston J.F."/>
            <person name="Vinatzer B.A."/>
            <person name="Koebnik R."/>
            <person name="Setubal J.C."/>
            <person name="Norman D.J."/>
            <person name="Staskawicz B.J."/>
            <person name="Jones J.B."/>
        </authorList>
    </citation>
    <scope>NUCLEOTIDE SEQUENCE [LARGE SCALE GENOMIC DNA]</scope>
    <source>
        <strain evidence="8 9">ATCC 35937</strain>
    </source>
</reference>
<evidence type="ECO:0000256" key="1">
    <source>
        <dbReference type="ARBA" id="ARBA00009175"/>
    </source>
</evidence>
<feature type="binding site" evidence="6">
    <location>
        <position position="47"/>
    </location>
    <ligand>
        <name>molybdate</name>
        <dbReference type="ChEBI" id="CHEBI:36264"/>
    </ligand>
</feature>
<gene>
    <name evidence="8" type="ORF">XVE_3102</name>
</gene>
<comment type="subunit">
    <text evidence="5">The complex is composed of two ATP-binding proteins (ModC), two transmembrane proteins (ModB) and a solute-binding protein (ModA).</text>
</comment>
<dbReference type="NCBIfam" id="TIGR01256">
    <property type="entry name" value="modA"/>
    <property type="match status" value="1"/>
</dbReference>
<evidence type="ECO:0000256" key="4">
    <source>
        <dbReference type="ARBA" id="ARBA00022729"/>
    </source>
</evidence>
<feature type="chain" id="PRO_5003245171" evidence="7">
    <location>
        <begin position="36"/>
        <end position="269"/>
    </location>
</feature>
<organism evidence="8 9">
    <name type="scientific">Xanthomonas vesicatoria ATCC 35937</name>
    <dbReference type="NCBI Taxonomy" id="925775"/>
    <lineage>
        <taxon>Bacteria</taxon>
        <taxon>Pseudomonadati</taxon>
        <taxon>Pseudomonadota</taxon>
        <taxon>Gammaproteobacteria</taxon>
        <taxon>Lysobacterales</taxon>
        <taxon>Lysobacteraceae</taxon>
        <taxon>Xanthomonas</taxon>
    </lineage>
</organism>
<feature type="signal peptide" evidence="7">
    <location>
        <begin position="1"/>
        <end position="35"/>
    </location>
</feature>
<dbReference type="Proteomes" id="UP000003299">
    <property type="component" value="Unassembled WGS sequence"/>
</dbReference>
<dbReference type="PANTHER" id="PTHR30632:SF17">
    <property type="entry name" value="MOLYBDATE-BINDING PROTEIN MODA"/>
    <property type="match status" value="1"/>
</dbReference>
<feature type="binding site" evidence="6">
    <location>
        <position position="160"/>
    </location>
    <ligand>
        <name>molybdate</name>
        <dbReference type="ChEBI" id="CHEBI:36264"/>
    </ligand>
</feature>
<dbReference type="PIRSF" id="PIRSF004846">
    <property type="entry name" value="ModA"/>
    <property type="match status" value="1"/>
</dbReference>
<dbReference type="InterPro" id="IPR050682">
    <property type="entry name" value="ModA/WtpA"/>
</dbReference>
<dbReference type="AlphaFoldDB" id="F0BFT8"/>
<protein>
    <submittedName>
        <fullName evidence="8">Molybdenum ABC transporter, periplasmic molybdate-binding protein</fullName>
    </submittedName>
</protein>
<dbReference type="FunFam" id="3.40.190.10:FF:000035">
    <property type="entry name" value="Molybdate ABC transporter substrate-binding protein"/>
    <property type="match status" value="1"/>
</dbReference>
<accession>F0BFT8</accession>
<evidence type="ECO:0000256" key="6">
    <source>
        <dbReference type="PIRSR" id="PIRSR004846-1"/>
    </source>
</evidence>
<feature type="binding site" evidence="6">
    <location>
        <position position="205"/>
    </location>
    <ligand>
        <name>molybdate</name>
        <dbReference type="ChEBI" id="CHEBI:36264"/>
    </ligand>
</feature>
<sequence length="269" mass="28496">MIGVSPRLEIPMRPLGFWQRALCALMLALPVLATAQTAPVTVFAAASLKESMDEAAAAYQKASGTPVRVSYAASSALARQIEQGAPADVFFSADLEWMDYLQQRGLVVPAQRRNLLGNTLVLIAPAASKVRVDPRTPGAIAKALGENGRLAVGQTSSVPAGKYAAASLRKLGQWDGLSNRLAESESVRAALMLVSRGEAPLGIVYGSDARAEPKVRVVATFPANSHDAIVYPVAVLKNSSAPEAAKFVQWLSSKPAKAIFVRRGFSLQD</sequence>
<comment type="similarity">
    <text evidence="1">Belongs to the bacterial solute-binding protein ModA family.</text>
</comment>
<evidence type="ECO:0000256" key="7">
    <source>
        <dbReference type="SAM" id="SignalP"/>
    </source>
</evidence>
<name>F0BFT8_9XANT</name>
<evidence type="ECO:0000256" key="2">
    <source>
        <dbReference type="ARBA" id="ARBA00022505"/>
    </source>
</evidence>
<dbReference type="GO" id="GO:0030288">
    <property type="term" value="C:outer membrane-bounded periplasmic space"/>
    <property type="evidence" value="ECO:0007669"/>
    <property type="project" value="TreeGrafter"/>
</dbReference>
<keyword evidence="3 6" id="KW-0479">Metal-binding</keyword>
<evidence type="ECO:0000313" key="9">
    <source>
        <dbReference type="Proteomes" id="UP000003299"/>
    </source>
</evidence>
<dbReference type="NCBIfam" id="NF007958">
    <property type="entry name" value="PRK10677.1"/>
    <property type="match status" value="1"/>
</dbReference>
<dbReference type="EMBL" id="AEQV01000112">
    <property type="protein sequence ID" value="EGD08667.1"/>
    <property type="molecule type" value="Genomic_DNA"/>
</dbReference>